<evidence type="ECO:0008006" key="4">
    <source>
        <dbReference type="Google" id="ProtNLM"/>
    </source>
</evidence>
<name>A0A433JPV2_9MICO</name>
<dbReference type="AlphaFoldDB" id="A0A433JPV2"/>
<protein>
    <recommendedName>
        <fullName evidence="4">DUF732 domain-containing protein</fullName>
    </recommendedName>
</protein>
<accession>A0A433JPV2</accession>
<keyword evidence="1" id="KW-0732">Signal</keyword>
<feature type="signal peptide" evidence="1">
    <location>
        <begin position="1"/>
        <end position="33"/>
    </location>
</feature>
<keyword evidence="3" id="KW-1185">Reference proteome</keyword>
<reference evidence="2 3" key="1">
    <citation type="submission" date="2018-12" db="EMBL/GenBank/DDBJ databases">
        <authorList>
            <person name="Li F."/>
        </authorList>
    </citation>
    <scope>NUCLEOTIDE SEQUENCE [LARGE SCALE GENOMIC DNA]</scope>
    <source>
        <strain evidence="2 3">EGI 6500705</strain>
    </source>
</reference>
<proteinExistence type="predicted"/>
<dbReference type="Proteomes" id="UP000274909">
    <property type="component" value="Unassembled WGS sequence"/>
</dbReference>
<organism evidence="2 3">
    <name type="scientific">Labedella endophytica</name>
    <dbReference type="NCBI Taxonomy" id="1523160"/>
    <lineage>
        <taxon>Bacteria</taxon>
        <taxon>Bacillati</taxon>
        <taxon>Actinomycetota</taxon>
        <taxon>Actinomycetes</taxon>
        <taxon>Micrococcales</taxon>
        <taxon>Microbacteriaceae</taxon>
        <taxon>Labedella</taxon>
    </lineage>
</organism>
<gene>
    <name evidence="2" type="ORF">ELQ94_11305</name>
</gene>
<dbReference type="RefSeq" id="WP_127050409.1">
    <property type="nucleotide sequence ID" value="NZ_RZGZ01000003.1"/>
</dbReference>
<feature type="chain" id="PRO_5039012363" description="DUF732 domain-containing protein" evidence="1">
    <location>
        <begin position="34"/>
        <end position="121"/>
    </location>
</feature>
<evidence type="ECO:0000313" key="3">
    <source>
        <dbReference type="Proteomes" id="UP000274909"/>
    </source>
</evidence>
<dbReference type="EMBL" id="RZGZ01000003">
    <property type="protein sequence ID" value="RUQ98917.1"/>
    <property type="molecule type" value="Genomic_DNA"/>
</dbReference>
<evidence type="ECO:0000256" key="1">
    <source>
        <dbReference type="SAM" id="SignalP"/>
    </source>
</evidence>
<sequence length="121" mass="12616">MEEKIMLKMKSRIAATLATAGLAGALVVGGATAANAESWDGVYTMSAAEVQEKVDIMNGAIGVCDLVPKGWGTVCSIAGNLSMNDHFVDAAEADCGLTVMWRATGSGLSYDKAEYAYEQVC</sequence>
<comment type="caution">
    <text evidence="2">The sequence shown here is derived from an EMBL/GenBank/DDBJ whole genome shotgun (WGS) entry which is preliminary data.</text>
</comment>
<evidence type="ECO:0000313" key="2">
    <source>
        <dbReference type="EMBL" id="RUQ98917.1"/>
    </source>
</evidence>